<gene>
    <name evidence="1" type="ORF">CCACVL1_06868</name>
</gene>
<protein>
    <submittedName>
        <fullName evidence="1">Uncharacterized protein</fullName>
    </submittedName>
</protein>
<name>A0A1R3JC01_COCAP</name>
<sequence length="19" mass="2027">MGFIASKSNRATSVKKKSS</sequence>
<dbReference type="AlphaFoldDB" id="A0A1R3JC01"/>
<proteinExistence type="predicted"/>
<keyword evidence="2" id="KW-1185">Reference proteome</keyword>
<evidence type="ECO:0000313" key="1">
    <source>
        <dbReference type="EMBL" id="OMO92383.1"/>
    </source>
</evidence>
<reference evidence="1 2" key="1">
    <citation type="submission" date="2013-09" db="EMBL/GenBank/DDBJ databases">
        <title>Corchorus capsularis genome sequencing.</title>
        <authorList>
            <person name="Alam M."/>
            <person name="Haque M.S."/>
            <person name="Islam M.S."/>
            <person name="Emdad E.M."/>
            <person name="Islam M.M."/>
            <person name="Ahmed B."/>
            <person name="Halim A."/>
            <person name="Hossen Q.M.M."/>
            <person name="Hossain M.Z."/>
            <person name="Ahmed R."/>
            <person name="Khan M.M."/>
            <person name="Islam R."/>
            <person name="Rashid M.M."/>
            <person name="Khan S.A."/>
            <person name="Rahman M.S."/>
            <person name="Alam M."/>
        </authorList>
    </citation>
    <scope>NUCLEOTIDE SEQUENCE [LARGE SCALE GENOMIC DNA]</scope>
    <source>
        <strain evidence="2">cv. CVL-1</strain>
        <tissue evidence="1">Whole seedling</tissue>
    </source>
</reference>
<dbReference type="EMBL" id="AWWV01008206">
    <property type="protein sequence ID" value="OMO92383.1"/>
    <property type="molecule type" value="Genomic_DNA"/>
</dbReference>
<dbReference type="Proteomes" id="UP000188268">
    <property type="component" value="Unassembled WGS sequence"/>
</dbReference>
<evidence type="ECO:0000313" key="2">
    <source>
        <dbReference type="Proteomes" id="UP000188268"/>
    </source>
</evidence>
<organism evidence="1 2">
    <name type="scientific">Corchorus capsularis</name>
    <name type="common">Jute</name>
    <dbReference type="NCBI Taxonomy" id="210143"/>
    <lineage>
        <taxon>Eukaryota</taxon>
        <taxon>Viridiplantae</taxon>
        <taxon>Streptophyta</taxon>
        <taxon>Embryophyta</taxon>
        <taxon>Tracheophyta</taxon>
        <taxon>Spermatophyta</taxon>
        <taxon>Magnoliopsida</taxon>
        <taxon>eudicotyledons</taxon>
        <taxon>Gunneridae</taxon>
        <taxon>Pentapetalae</taxon>
        <taxon>rosids</taxon>
        <taxon>malvids</taxon>
        <taxon>Malvales</taxon>
        <taxon>Malvaceae</taxon>
        <taxon>Grewioideae</taxon>
        <taxon>Apeibeae</taxon>
        <taxon>Corchorus</taxon>
    </lineage>
</organism>
<comment type="caution">
    <text evidence="1">The sequence shown here is derived from an EMBL/GenBank/DDBJ whole genome shotgun (WGS) entry which is preliminary data.</text>
</comment>
<accession>A0A1R3JC01</accession>